<evidence type="ECO:0000313" key="2">
    <source>
        <dbReference type="EMBL" id="RUO59551.1"/>
    </source>
</evidence>
<dbReference type="RefSeq" id="WP_126754938.1">
    <property type="nucleotide sequence ID" value="NZ_PIPY01000008.1"/>
</dbReference>
<gene>
    <name evidence="2" type="ORF">CWI71_09035</name>
</gene>
<sequence>MSNLSGLKRKLRFFFWRQRRRAIICFALVIAALLGAMVFAPLWGWAAALGLAIVLVMMVSID</sequence>
<evidence type="ECO:0000256" key="1">
    <source>
        <dbReference type="SAM" id="Phobius"/>
    </source>
</evidence>
<evidence type="ECO:0000313" key="3">
    <source>
        <dbReference type="Proteomes" id="UP000288259"/>
    </source>
</evidence>
<reference evidence="3" key="1">
    <citation type="journal article" date="2018" name="Front. Microbiol.">
        <title>Genome-Based Analysis Reveals the Taxonomy and Diversity of the Family Idiomarinaceae.</title>
        <authorList>
            <person name="Liu Y."/>
            <person name="Lai Q."/>
            <person name="Shao Z."/>
        </authorList>
    </citation>
    <scope>NUCLEOTIDE SEQUENCE [LARGE SCALE GENOMIC DNA]</scope>
    <source>
        <strain evidence="3">CVS-6</strain>
    </source>
</reference>
<keyword evidence="1" id="KW-0812">Transmembrane</keyword>
<comment type="caution">
    <text evidence="2">The sequence shown here is derived from an EMBL/GenBank/DDBJ whole genome shotgun (WGS) entry which is preliminary data.</text>
</comment>
<dbReference type="EMBL" id="PIPY01000008">
    <property type="protein sequence ID" value="RUO59551.1"/>
    <property type="molecule type" value="Genomic_DNA"/>
</dbReference>
<keyword evidence="1" id="KW-1133">Transmembrane helix</keyword>
<accession>A0A432YF24</accession>
<name>A0A432YF24_9GAMM</name>
<organism evidence="2 3">
    <name type="scientific">Pseudidiomarina insulisalsae</name>
    <dbReference type="NCBI Taxonomy" id="575789"/>
    <lineage>
        <taxon>Bacteria</taxon>
        <taxon>Pseudomonadati</taxon>
        <taxon>Pseudomonadota</taxon>
        <taxon>Gammaproteobacteria</taxon>
        <taxon>Alteromonadales</taxon>
        <taxon>Idiomarinaceae</taxon>
        <taxon>Pseudidiomarina</taxon>
    </lineage>
</organism>
<dbReference type="Proteomes" id="UP000288259">
    <property type="component" value="Unassembled WGS sequence"/>
</dbReference>
<proteinExistence type="predicted"/>
<dbReference type="AlphaFoldDB" id="A0A432YF24"/>
<protein>
    <submittedName>
        <fullName evidence="2">Uncharacterized protein</fullName>
    </submittedName>
</protein>
<keyword evidence="1" id="KW-0472">Membrane</keyword>
<feature type="transmembrane region" description="Helical" evidence="1">
    <location>
        <begin position="21"/>
        <end position="39"/>
    </location>
</feature>
<feature type="transmembrane region" description="Helical" evidence="1">
    <location>
        <begin position="45"/>
        <end position="61"/>
    </location>
</feature>
<keyword evidence="3" id="KW-1185">Reference proteome</keyword>